<protein>
    <recommendedName>
        <fullName evidence="6">Periplasmic binding protein-like II</fullName>
    </recommendedName>
</protein>
<dbReference type="InterPro" id="IPR006059">
    <property type="entry name" value="SBP"/>
</dbReference>
<name>A0A1Y1XDD5_9FUNG</name>
<keyword evidence="3" id="KW-0732">Signal</keyword>
<accession>A0A1Y1XDD5</accession>
<evidence type="ECO:0000313" key="4">
    <source>
        <dbReference type="EMBL" id="ORX83749.1"/>
    </source>
</evidence>
<evidence type="ECO:0000256" key="2">
    <source>
        <dbReference type="ARBA" id="ARBA00022448"/>
    </source>
</evidence>
<proteinExistence type="inferred from homology"/>
<dbReference type="Gene3D" id="3.40.190.10">
    <property type="entry name" value="Periplasmic binding protein-like II"/>
    <property type="match status" value="1"/>
</dbReference>
<dbReference type="InterPro" id="IPR050490">
    <property type="entry name" value="Bact_solute-bd_prot1"/>
</dbReference>
<reference evidence="4 5" key="2">
    <citation type="submission" date="2016-08" db="EMBL/GenBank/DDBJ databases">
        <title>Pervasive Adenine N6-methylation of Active Genes in Fungi.</title>
        <authorList>
            <consortium name="DOE Joint Genome Institute"/>
            <person name="Mondo S.J."/>
            <person name="Dannebaum R.O."/>
            <person name="Kuo R.C."/>
            <person name="Labutti K."/>
            <person name="Haridas S."/>
            <person name="Kuo A."/>
            <person name="Salamov A."/>
            <person name="Ahrendt S.R."/>
            <person name="Lipzen A."/>
            <person name="Sullivan W."/>
            <person name="Andreopoulos W.B."/>
            <person name="Clum A."/>
            <person name="Lindquist E."/>
            <person name="Daum C."/>
            <person name="Ramamoorthy G.K."/>
            <person name="Gryganskyi A."/>
            <person name="Culley D."/>
            <person name="Magnuson J.K."/>
            <person name="James T.Y."/>
            <person name="O'Malley M.A."/>
            <person name="Stajich J.E."/>
            <person name="Spatafora J.W."/>
            <person name="Visel A."/>
            <person name="Grigoriev I.V."/>
        </authorList>
    </citation>
    <scope>NUCLEOTIDE SEQUENCE [LARGE SCALE GENOMIC DNA]</scope>
    <source>
        <strain evidence="4 5">S4</strain>
    </source>
</reference>
<keyword evidence="5" id="KW-1185">Reference proteome</keyword>
<comment type="caution">
    <text evidence="4">The sequence shown here is derived from an EMBL/GenBank/DDBJ whole genome shotgun (WGS) entry which is preliminary data.</text>
</comment>
<keyword evidence="2" id="KW-0813">Transport</keyword>
<dbReference type="EMBL" id="MCFG01000066">
    <property type="protein sequence ID" value="ORX83749.1"/>
    <property type="molecule type" value="Genomic_DNA"/>
</dbReference>
<sequence length="218" mass="25605">MIKILRFIYLIFFAYLGSYLVPVKVNADTINGLAFCMDGMYELFTFLESEFNEFSKNNNLNITLSINLLLNINSTSSLTSYGDTADSLLKKNSNKYDIFFYDSLYTQDYEPYLLDFSKYIPKESIEKYNQDILNQLCKYNNRLVGFPARIGYNVLYSNKYLLDKYHKDPPKTWDELISTSKYIIEEEKKENNTNIVAYNGLYNGKLYINKYSIFVFSI</sequence>
<dbReference type="SUPFAM" id="SSF53850">
    <property type="entry name" value="Periplasmic binding protein-like II"/>
    <property type="match status" value="1"/>
</dbReference>
<gene>
    <name evidence="4" type="ORF">BCR32DRAFT_243145</name>
</gene>
<dbReference type="OrthoDB" id="2021138at2759"/>
<organism evidence="4 5">
    <name type="scientific">Anaeromyces robustus</name>
    <dbReference type="NCBI Taxonomy" id="1754192"/>
    <lineage>
        <taxon>Eukaryota</taxon>
        <taxon>Fungi</taxon>
        <taxon>Fungi incertae sedis</taxon>
        <taxon>Chytridiomycota</taxon>
        <taxon>Chytridiomycota incertae sedis</taxon>
        <taxon>Neocallimastigomycetes</taxon>
        <taxon>Neocallimastigales</taxon>
        <taxon>Neocallimastigaceae</taxon>
        <taxon>Anaeromyces</taxon>
    </lineage>
</organism>
<dbReference type="PANTHER" id="PTHR43649">
    <property type="entry name" value="ARABINOSE-BINDING PROTEIN-RELATED"/>
    <property type="match status" value="1"/>
</dbReference>
<reference evidence="4 5" key="1">
    <citation type="submission" date="2016-08" db="EMBL/GenBank/DDBJ databases">
        <title>A Parts List for Fungal Cellulosomes Revealed by Comparative Genomics.</title>
        <authorList>
            <consortium name="DOE Joint Genome Institute"/>
            <person name="Haitjema C.H."/>
            <person name="Gilmore S.P."/>
            <person name="Henske J.K."/>
            <person name="Solomon K.V."/>
            <person name="De Groot R."/>
            <person name="Kuo A."/>
            <person name="Mondo S.J."/>
            <person name="Salamov A.A."/>
            <person name="Labutti K."/>
            <person name="Zhao Z."/>
            <person name="Chiniquy J."/>
            <person name="Barry K."/>
            <person name="Brewer H.M."/>
            <person name="Purvine S.O."/>
            <person name="Wright A.T."/>
            <person name="Boxma B."/>
            <person name="Van Alen T."/>
            <person name="Hackstein J.H."/>
            <person name="Baker S.E."/>
            <person name="Grigoriev I.V."/>
            <person name="O'Malley M.A."/>
        </authorList>
    </citation>
    <scope>NUCLEOTIDE SEQUENCE [LARGE SCALE GENOMIC DNA]</scope>
    <source>
        <strain evidence="4 5">S4</strain>
    </source>
</reference>
<evidence type="ECO:0000256" key="1">
    <source>
        <dbReference type="ARBA" id="ARBA00008520"/>
    </source>
</evidence>
<dbReference type="AlphaFoldDB" id="A0A1Y1XDD5"/>
<evidence type="ECO:0008006" key="6">
    <source>
        <dbReference type="Google" id="ProtNLM"/>
    </source>
</evidence>
<evidence type="ECO:0000256" key="3">
    <source>
        <dbReference type="ARBA" id="ARBA00022729"/>
    </source>
</evidence>
<dbReference type="Pfam" id="PF01547">
    <property type="entry name" value="SBP_bac_1"/>
    <property type="match status" value="1"/>
</dbReference>
<evidence type="ECO:0000313" key="5">
    <source>
        <dbReference type="Proteomes" id="UP000193944"/>
    </source>
</evidence>
<comment type="similarity">
    <text evidence="1">Belongs to the bacterial solute-binding protein 1 family.</text>
</comment>
<dbReference type="Proteomes" id="UP000193944">
    <property type="component" value="Unassembled WGS sequence"/>
</dbReference>
<dbReference type="PANTHER" id="PTHR43649:SF34">
    <property type="entry name" value="ABC TRANSPORTER PERIPLASMIC-BINDING PROTEIN YCJN-RELATED"/>
    <property type="match status" value="1"/>
</dbReference>